<evidence type="ECO:0000256" key="6">
    <source>
        <dbReference type="ARBA" id="ARBA00022984"/>
    </source>
</evidence>
<keyword evidence="8 10" id="KW-0472">Membrane</keyword>
<keyword evidence="6" id="KW-0573">Peptidoglycan synthesis</keyword>
<dbReference type="SUPFAM" id="SSF56519">
    <property type="entry name" value="Penicillin binding protein dimerisation domain"/>
    <property type="match status" value="1"/>
</dbReference>
<keyword evidence="3" id="KW-1003">Cell membrane</keyword>
<keyword evidence="5" id="KW-0133">Cell shape</keyword>
<dbReference type="InterPro" id="IPR050515">
    <property type="entry name" value="Beta-lactam/transpept"/>
</dbReference>
<evidence type="ECO:0000256" key="8">
    <source>
        <dbReference type="ARBA" id="ARBA00023136"/>
    </source>
</evidence>
<name>A0A0G1RWF7_9BACT</name>
<evidence type="ECO:0000259" key="11">
    <source>
        <dbReference type="Pfam" id="PF00905"/>
    </source>
</evidence>
<protein>
    <submittedName>
        <fullName evidence="13">Penicillin-binding protein 2</fullName>
    </submittedName>
</protein>
<dbReference type="GO" id="GO:0009252">
    <property type="term" value="P:peptidoglycan biosynthetic process"/>
    <property type="evidence" value="ECO:0007669"/>
    <property type="project" value="UniProtKB-KW"/>
</dbReference>
<evidence type="ECO:0000256" key="2">
    <source>
        <dbReference type="ARBA" id="ARBA00004236"/>
    </source>
</evidence>
<evidence type="ECO:0000256" key="7">
    <source>
        <dbReference type="ARBA" id="ARBA00022989"/>
    </source>
</evidence>
<dbReference type="GO" id="GO:0005886">
    <property type="term" value="C:plasma membrane"/>
    <property type="evidence" value="ECO:0007669"/>
    <property type="project" value="UniProtKB-SubCell"/>
</dbReference>
<proteinExistence type="predicted"/>
<organism evidence="13 14">
    <name type="scientific">Candidatus Beckwithbacteria bacterium GW2011_GWB1_47_15</name>
    <dbReference type="NCBI Taxonomy" id="1618371"/>
    <lineage>
        <taxon>Bacteria</taxon>
        <taxon>Candidatus Beckwithiibacteriota</taxon>
    </lineage>
</organism>
<dbReference type="Proteomes" id="UP000033860">
    <property type="component" value="Unassembled WGS sequence"/>
</dbReference>
<keyword evidence="9" id="KW-0961">Cell wall biogenesis/degradation</keyword>
<comment type="caution">
    <text evidence="13">The sequence shown here is derived from an EMBL/GenBank/DDBJ whole genome shotgun (WGS) entry which is preliminary data.</text>
</comment>
<dbReference type="PANTHER" id="PTHR30627:SF2">
    <property type="entry name" value="PEPTIDOGLYCAN D,D-TRANSPEPTIDASE MRDA"/>
    <property type="match status" value="1"/>
</dbReference>
<evidence type="ECO:0000313" key="13">
    <source>
        <dbReference type="EMBL" id="KKU61477.1"/>
    </source>
</evidence>
<dbReference type="InterPro" id="IPR012338">
    <property type="entry name" value="Beta-lactam/transpept-like"/>
</dbReference>
<dbReference type="Gene3D" id="3.40.710.10">
    <property type="entry name" value="DD-peptidase/beta-lactamase superfamily"/>
    <property type="match status" value="1"/>
</dbReference>
<dbReference type="SUPFAM" id="SSF56601">
    <property type="entry name" value="beta-lactamase/transpeptidase-like"/>
    <property type="match status" value="1"/>
</dbReference>
<sequence>MASLVFKWFEAALVAVFMVLVGRVMVLTVWEGSYYRELAEGNRVEVVDLPADRGVMYDRNGVQLVRNTPEGREYIFGKALAHVLGHVGEISQFEGDTVGKVGLEKEYDAVLSGQDGALLVEKDAEGKLVREVGRKDPVAGESLELTVDVSLQQKAFQVLAGRLGAVIASDSQTGEILALVSGPAFDPNKVEEALADSKLPLFDRATSGEYPPGSVFKVVTATAGLEEGRVNESTQIEDTGEIVIGDFRYGNWYYDQYGRKEGLLNIVRAIARSNDIFFYKMGEALGITALSDWAKYFGVGRAVGIDLPGEANGLMPDPDWKQKYIGESWYLGDTYISAIGQGNILMTPLQVNQMMSIVASGGRWCRPHLVKSETNCQKLDISNKTIATVTEGLKQVTETGGTAWPFFDFTVDGERILVAGKTGTAEYGDPDDKTHAWFTAFAPADEPEIVVTVLLEGAGEGSNEAAPVAKELLAEWFRR</sequence>
<feature type="domain" description="Penicillin-binding protein transpeptidase" evidence="11">
    <location>
        <begin position="164"/>
        <end position="473"/>
    </location>
</feature>
<dbReference type="PANTHER" id="PTHR30627">
    <property type="entry name" value="PEPTIDOGLYCAN D,D-TRANSPEPTIDASE"/>
    <property type="match status" value="1"/>
</dbReference>
<reference evidence="13 14" key="1">
    <citation type="journal article" date="2015" name="Nature">
        <title>rRNA introns, odd ribosomes, and small enigmatic genomes across a large radiation of phyla.</title>
        <authorList>
            <person name="Brown C.T."/>
            <person name="Hug L.A."/>
            <person name="Thomas B.C."/>
            <person name="Sharon I."/>
            <person name="Castelle C.J."/>
            <person name="Singh A."/>
            <person name="Wilkins M.J."/>
            <person name="Williams K.H."/>
            <person name="Banfield J.F."/>
        </authorList>
    </citation>
    <scope>NUCLEOTIDE SEQUENCE [LARGE SCALE GENOMIC DNA]</scope>
</reference>
<dbReference type="EMBL" id="LCNT01000003">
    <property type="protein sequence ID" value="KKU61477.1"/>
    <property type="molecule type" value="Genomic_DNA"/>
</dbReference>
<evidence type="ECO:0000256" key="5">
    <source>
        <dbReference type="ARBA" id="ARBA00022960"/>
    </source>
</evidence>
<dbReference type="Gene3D" id="3.90.1310.10">
    <property type="entry name" value="Penicillin-binding protein 2a (Domain 2)"/>
    <property type="match status" value="1"/>
</dbReference>
<evidence type="ECO:0000313" key="14">
    <source>
        <dbReference type="Proteomes" id="UP000033860"/>
    </source>
</evidence>
<dbReference type="GO" id="GO:0008360">
    <property type="term" value="P:regulation of cell shape"/>
    <property type="evidence" value="ECO:0007669"/>
    <property type="project" value="UniProtKB-KW"/>
</dbReference>
<dbReference type="Pfam" id="PF03717">
    <property type="entry name" value="PBP_dimer"/>
    <property type="match status" value="1"/>
</dbReference>
<evidence type="ECO:0000256" key="3">
    <source>
        <dbReference type="ARBA" id="ARBA00022475"/>
    </source>
</evidence>
<dbReference type="AlphaFoldDB" id="A0A0G1RWF7"/>
<evidence type="ECO:0000256" key="4">
    <source>
        <dbReference type="ARBA" id="ARBA00022692"/>
    </source>
</evidence>
<evidence type="ECO:0000256" key="10">
    <source>
        <dbReference type="SAM" id="Phobius"/>
    </source>
</evidence>
<dbReference type="InterPro" id="IPR001460">
    <property type="entry name" value="PCN-bd_Tpept"/>
</dbReference>
<dbReference type="GO" id="GO:0008658">
    <property type="term" value="F:penicillin binding"/>
    <property type="evidence" value="ECO:0007669"/>
    <property type="project" value="InterPro"/>
</dbReference>
<accession>A0A0G1RWF7</accession>
<evidence type="ECO:0000259" key="12">
    <source>
        <dbReference type="Pfam" id="PF03717"/>
    </source>
</evidence>
<dbReference type="InterPro" id="IPR005311">
    <property type="entry name" value="PBP_dimer"/>
</dbReference>
<keyword evidence="7 10" id="KW-1133">Transmembrane helix</keyword>
<feature type="domain" description="Penicillin-binding protein dimerisation" evidence="12">
    <location>
        <begin position="72"/>
        <end position="131"/>
    </location>
</feature>
<comment type="subcellular location">
    <subcellularLocation>
        <location evidence="2">Cell membrane</location>
    </subcellularLocation>
    <subcellularLocation>
        <location evidence="1">Membrane</location>
        <topology evidence="1">Single-pass membrane protein</topology>
    </subcellularLocation>
</comment>
<gene>
    <name evidence="13" type="ORF">UX85_C0003G0136</name>
</gene>
<keyword evidence="4 10" id="KW-0812">Transmembrane</keyword>
<feature type="transmembrane region" description="Helical" evidence="10">
    <location>
        <begin position="12"/>
        <end position="30"/>
    </location>
</feature>
<dbReference type="GO" id="GO:0071555">
    <property type="term" value="P:cell wall organization"/>
    <property type="evidence" value="ECO:0007669"/>
    <property type="project" value="UniProtKB-KW"/>
</dbReference>
<evidence type="ECO:0000256" key="9">
    <source>
        <dbReference type="ARBA" id="ARBA00023316"/>
    </source>
</evidence>
<dbReference type="Pfam" id="PF00905">
    <property type="entry name" value="Transpeptidase"/>
    <property type="match status" value="1"/>
</dbReference>
<dbReference type="InterPro" id="IPR036138">
    <property type="entry name" value="PBP_dimer_sf"/>
</dbReference>
<evidence type="ECO:0000256" key="1">
    <source>
        <dbReference type="ARBA" id="ARBA00004167"/>
    </source>
</evidence>
<dbReference type="GO" id="GO:0071972">
    <property type="term" value="F:peptidoglycan L,D-transpeptidase activity"/>
    <property type="evidence" value="ECO:0007669"/>
    <property type="project" value="TreeGrafter"/>
</dbReference>